<evidence type="ECO:0000259" key="2">
    <source>
        <dbReference type="Pfam" id="PF00656"/>
    </source>
</evidence>
<dbReference type="AlphaFoldDB" id="A0A7X8SL58"/>
<dbReference type="InterPro" id="IPR015943">
    <property type="entry name" value="WD40/YVTN_repeat-like_dom_sf"/>
</dbReference>
<dbReference type="Proteomes" id="UP000585050">
    <property type="component" value="Unassembled WGS sequence"/>
</dbReference>
<gene>
    <name evidence="3" type="ORF">HGP29_13025</name>
</gene>
<organism evidence="3 4">
    <name type="scientific">Flammeovirga agarivorans</name>
    <dbReference type="NCBI Taxonomy" id="2726742"/>
    <lineage>
        <taxon>Bacteria</taxon>
        <taxon>Pseudomonadati</taxon>
        <taxon>Bacteroidota</taxon>
        <taxon>Cytophagia</taxon>
        <taxon>Cytophagales</taxon>
        <taxon>Flammeovirgaceae</taxon>
        <taxon>Flammeovirga</taxon>
    </lineage>
</organism>
<dbReference type="SUPFAM" id="SSF50978">
    <property type="entry name" value="WD40 repeat-like"/>
    <property type="match status" value="1"/>
</dbReference>
<evidence type="ECO:0000256" key="1">
    <source>
        <dbReference type="PROSITE-ProRule" id="PRU00339"/>
    </source>
</evidence>
<dbReference type="InterPro" id="IPR036322">
    <property type="entry name" value="WD40_repeat_dom_sf"/>
</dbReference>
<dbReference type="InterPro" id="IPR019734">
    <property type="entry name" value="TPR_rpt"/>
</dbReference>
<feature type="domain" description="Peptidase C14 caspase" evidence="2">
    <location>
        <begin position="40"/>
        <end position="275"/>
    </location>
</feature>
<reference evidence="3 4" key="1">
    <citation type="submission" date="2020-04" db="EMBL/GenBank/DDBJ databases">
        <title>Flammeovirga sp. SR4, a novel species isolated from seawater.</title>
        <authorList>
            <person name="Wang X."/>
        </authorList>
    </citation>
    <scope>NUCLEOTIDE SEQUENCE [LARGE SCALE GENOMIC DNA]</scope>
    <source>
        <strain evidence="3 4">SR4</strain>
    </source>
</reference>
<dbReference type="SMART" id="SM00320">
    <property type="entry name" value="WD40"/>
    <property type="match status" value="2"/>
</dbReference>
<dbReference type="InterPro" id="IPR001680">
    <property type="entry name" value="WD40_rpt"/>
</dbReference>
<dbReference type="PANTHER" id="PTHR12558:SF13">
    <property type="entry name" value="CELL DIVISION CYCLE PROTEIN 27 HOMOLOG"/>
    <property type="match status" value="1"/>
</dbReference>
<accession>A0A7X8SL58</accession>
<dbReference type="GO" id="GO:0006508">
    <property type="term" value="P:proteolysis"/>
    <property type="evidence" value="ECO:0007669"/>
    <property type="project" value="InterPro"/>
</dbReference>
<dbReference type="PANTHER" id="PTHR12558">
    <property type="entry name" value="CELL DIVISION CYCLE 16,23,27"/>
    <property type="match status" value="1"/>
</dbReference>
<dbReference type="RefSeq" id="WP_168882847.1">
    <property type="nucleotide sequence ID" value="NZ_JABAIL010000003.1"/>
</dbReference>
<dbReference type="EMBL" id="JABAIL010000003">
    <property type="protein sequence ID" value="NLR92142.1"/>
    <property type="molecule type" value="Genomic_DNA"/>
</dbReference>
<protein>
    <recommendedName>
        <fullName evidence="2">Peptidase C14 caspase domain-containing protein</fullName>
    </recommendedName>
</protein>
<dbReference type="Pfam" id="PF00656">
    <property type="entry name" value="Peptidase_C14"/>
    <property type="match status" value="1"/>
</dbReference>
<keyword evidence="1" id="KW-0802">TPR repeat</keyword>
<dbReference type="Gene3D" id="3.40.50.1460">
    <property type="match status" value="1"/>
</dbReference>
<dbReference type="GO" id="GO:0004197">
    <property type="term" value="F:cysteine-type endopeptidase activity"/>
    <property type="evidence" value="ECO:0007669"/>
    <property type="project" value="InterPro"/>
</dbReference>
<evidence type="ECO:0000313" key="3">
    <source>
        <dbReference type="EMBL" id="NLR92142.1"/>
    </source>
</evidence>
<dbReference type="InterPro" id="IPR011990">
    <property type="entry name" value="TPR-like_helical_dom_sf"/>
</dbReference>
<dbReference type="InterPro" id="IPR011600">
    <property type="entry name" value="Pept_C14_caspase"/>
</dbReference>
<proteinExistence type="predicted"/>
<evidence type="ECO:0000313" key="4">
    <source>
        <dbReference type="Proteomes" id="UP000585050"/>
    </source>
</evidence>
<dbReference type="Gene3D" id="2.130.10.10">
    <property type="entry name" value="YVTN repeat-like/Quinoprotein amine dehydrogenase"/>
    <property type="match status" value="1"/>
</dbReference>
<sequence length="1264" mass="142798">MKRLLITLFVFTLSTLSIFSQNDRGLVLNEPQSTSQKKIKAVIVGVSEYSNFPQEAQLQFADDDATAFANFLMEHKAVAPEDIKLLVNKEATQSSLEHHIMKTLGDGQEGEEIIIYFAGHGDVDMVGDAYLLANDALAKNEEGYMMGIGGSLPLSRLKKYVNLLSSKKGFKVLMVTDACRSGELLSSDGTDSEFSQFYNDWNNTHKYVSCGPNELSKEGLQWGNGHGAFTFHLLQGLMGLADSNGDNKIYHGELNSYITSKVPAETDYDQNPQYKGIAKEIVMVVDDKLKDLALQNQNNFNKTSVASRGVSPNNGLLKYKDTFETRSFYDAIASQRIIEPKYLHQNEVLDIEFTNDIQIGNIKSVKVSGNKAWVFSKAKTIEIFNFETNEKEIVQAMSYPSKIAANGDYWAYYAKDQTTYLYHKTFQFKTASYHKSPVTALTISKNGTVYSGDEKGNVFLMDKEDTPPKKVHKVKNQVSSIAVSDDEKFIAISDAKGSLVILDGKTLNPITEEKISPKSEREMFFARNGDIIVTINYATIKFTDTKSGKTIRDIGLPAREKPRKISPLNDKFFLVLGENSNLFIVNAKSGKAQKVSTHPLGQNFKWDSDSELMASISTTTLKLASITVPTPYATEWFEKIYNSPLYDETQKEDLKSLLAVALQDKAQKIITPFILGKSVTPSIVEVKEGIHELNYATRLYKNEPEILEMINIRRWFLQGYLIIIENNVKDFPKAISYFEKILEVTPTAAYPHNGIAIINKKLMKLDKTKESIKIAEELKPKWTEPKNTMVKTYVVEENYEEALKKNEEIIAIIPNNVKGYLGKATIYLEMGYYQKAWSLVKKMETIDPSNPAFTDIKAAVLLELGQLKQAYDVAQGMMNQSQKVEDSYITYANIMRKIYDRQDSNSKYLLDAEKVLLSGIEEFPTSADLKAILGKLYTSYASFYKKSPKKVYDLIDQALILDPYNAVALRYKAQFAVQVENNYPKAKESTDKYTSKRGQFSDLDIFLAYVAYSRQDLKAIERHSKVSLLKNPYRLENYKLLWNTYVELGKEDKLHELYLMGKDMLPETPWFDYKYGLFFKGKKQNGKASSYIATALRIAPQYNYAYVMRSPTNGIKKLYGYDKIQPKNGFYLVSKNGSEGVIDYAGRLVVPIEYSNIQLKQNGYSLLTFSDGQMQLNSPDGRIIGGKKFDSIEFMECGLIKVQEGKLFGCLDRKTGQLRVPIKYEKITNGRWSGKPTACCRYSLSDSDRSADFYDGSGQCVSCD</sequence>
<dbReference type="Gene3D" id="1.25.40.10">
    <property type="entry name" value="Tetratricopeptide repeat domain"/>
    <property type="match status" value="2"/>
</dbReference>
<dbReference type="PROSITE" id="PS50005">
    <property type="entry name" value="TPR"/>
    <property type="match status" value="1"/>
</dbReference>
<name>A0A7X8SL58_9BACT</name>
<comment type="caution">
    <text evidence="3">The sequence shown here is derived from an EMBL/GenBank/DDBJ whole genome shotgun (WGS) entry which is preliminary data.</text>
</comment>
<dbReference type="SUPFAM" id="SSF48452">
    <property type="entry name" value="TPR-like"/>
    <property type="match status" value="1"/>
</dbReference>
<feature type="repeat" description="TPR" evidence="1">
    <location>
        <begin position="817"/>
        <end position="850"/>
    </location>
</feature>
<keyword evidence="4" id="KW-1185">Reference proteome</keyword>